<feature type="transmembrane region" description="Helical" evidence="10">
    <location>
        <begin position="82"/>
        <end position="105"/>
    </location>
</feature>
<dbReference type="GO" id="GO:0005886">
    <property type="term" value="C:plasma membrane"/>
    <property type="evidence" value="ECO:0007669"/>
    <property type="project" value="UniProtKB-SubCell"/>
</dbReference>
<organism evidence="12 13">
    <name type="scientific">Labilithrix luteola</name>
    <dbReference type="NCBI Taxonomy" id="1391654"/>
    <lineage>
        <taxon>Bacteria</taxon>
        <taxon>Pseudomonadati</taxon>
        <taxon>Myxococcota</taxon>
        <taxon>Polyangia</taxon>
        <taxon>Polyangiales</taxon>
        <taxon>Labilitrichaceae</taxon>
        <taxon>Labilithrix</taxon>
    </lineage>
</organism>
<keyword evidence="9 10" id="KW-0739">Sodium transport</keyword>
<feature type="transmembrane region" description="Helical" evidence="10">
    <location>
        <begin position="310"/>
        <end position="332"/>
    </location>
</feature>
<comment type="caution">
    <text evidence="10">Lacks conserved residue(s) required for the propagation of feature annotation.</text>
</comment>
<dbReference type="GO" id="GO:0015385">
    <property type="term" value="F:sodium:proton antiporter activity"/>
    <property type="evidence" value="ECO:0007669"/>
    <property type="project" value="InterPro"/>
</dbReference>
<dbReference type="Gene3D" id="6.10.140.1330">
    <property type="match status" value="1"/>
</dbReference>
<dbReference type="PATRIC" id="fig|1391654.3.peg.231"/>
<comment type="function">
    <text evidence="10">Na(+)/H(+) antiporter that extrudes sodium in exchange for external protons.</text>
</comment>
<dbReference type="OrthoDB" id="9809206at2"/>
<evidence type="ECO:0000256" key="4">
    <source>
        <dbReference type="ARBA" id="ARBA00022692"/>
    </source>
</evidence>
<gene>
    <name evidence="12" type="ORF">AKJ09_00217</name>
</gene>
<feature type="domain" description="Cation/H+ exchanger transmembrane" evidence="11">
    <location>
        <begin position="10"/>
        <end position="416"/>
    </location>
</feature>
<evidence type="ECO:0000256" key="6">
    <source>
        <dbReference type="ARBA" id="ARBA00023053"/>
    </source>
</evidence>
<dbReference type="Proteomes" id="UP000064967">
    <property type="component" value="Chromosome"/>
</dbReference>
<evidence type="ECO:0000256" key="9">
    <source>
        <dbReference type="ARBA" id="ARBA00023201"/>
    </source>
</evidence>
<keyword evidence="10" id="KW-0050">Antiport</keyword>
<evidence type="ECO:0000259" key="11">
    <source>
        <dbReference type="Pfam" id="PF00999"/>
    </source>
</evidence>
<evidence type="ECO:0000313" key="12">
    <source>
        <dbReference type="EMBL" id="AKU93553.1"/>
    </source>
</evidence>
<sequence length="547" mass="58043">MHTVSLSLILLAVVALTNGFVRAIPVPLPLLQIFAGALLAWPIGMHVELEPELFLLLFIPPLLFVDGWRIPKRDFRRFRRTILLMAFGLVIFTVFGLGLLAHAFVPSLPLPFAFALASALSPTDAVAVAGITGRARVPRALMHILQGEALMNDASGLVCLRVAIAAIATGTFSLVSASTSLVVVAVGGVAIGTAAAWVFARAQRFVFGASDDAPEGRILLVLVLPYVAYLVAEHVHCSGILAAAAAGMVLPRLGIFEVGERVARRQTMTVLGALELALNGLVFVLLGLQLPEIAVHGPSVIASAGLSGRQAAVLVFVIGAGLFALRFAWVWVSMRVTLYRRATRGAPVVKIPLRLLVATALAGVRGAVSLAAALTIPAVMTTAHGEYPARAVGVYLAAAVIVMSLLAGSIGLPLVLRGIELPEDTSKHAADLANLRAMLAEAAISALEREREAREVASSEHPEQMAEAVALILDHYRTRVGEQDHAEVAREALLRDLRLVGLGAERARLQTLWEKREVDDVLYREALHGLDVTEEALAGRPAHGAHG</sequence>
<comment type="similarity">
    <text evidence="10">Belongs to the monovalent cation:proton antiporter 1 (CPA1) transporter (TC 2.A.36) family.</text>
</comment>
<keyword evidence="6 10" id="KW-0915">Sodium</keyword>
<protein>
    <submittedName>
        <fullName evidence="12">Na+/H+ antiporter</fullName>
    </submittedName>
</protein>
<accession>A0A0K1PJ34</accession>
<feature type="transmembrane region" description="Helical" evidence="10">
    <location>
        <begin position="238"/>
        <end position="256"/>
    </location>
</feature>
<evidence type="ECO:0000256" key="2">
    <source>
        <dbReference type="ARBA" id="ARBA00022448"/>
    </source>
</evidence>
<feature type="transmembrane region" description="Helical" evidence="10">
    <location>
        <begin position="181"/>
        <end position="202"/>
    </location>
</feature>
<evidence type="ECO:0000256" key="1">
    <source>
        <dbReference type="ARBA" id="ARBA00004651"/>
    </source>
</evidence>
<keyword evidence="7 10" id="KW-0406">Ion transport</keyword>
<feature type="transmembrane region" description="Helical" evidence="10">
    <location>
        <begin position="268"/>
        <end position="290"/>
    </location>
</feature>
<dbReference type="NCBIfam" id="TIGR00831">
    <property type="entry name" value="a_cpa1"/>
    <property type="match status" value="1"/>
</dbReference>
<evidence type="ECO:0000256" key="5">
    <source>
        <dbReference type="ARBA" id="ARBA00022989"/>
    </source>
</evidence>
<dbReference type="PANTHER" id="PTHR10110:SF86">
    <property type="entry name" value="SODIUM_HYDROGEN EXCHANGER 7"/>
    <property type="match status" value="1"/>
</dbReference>
<evidence type="ECO:0000256" key="7">
    <source>
        <dbReference type="ARBA" id="ARBA00023065"/>
    </source>
</evidence>
<dbReference type="EMBL" id="CP012333">
    <property type="protein sequence ID" value="AKU93553.1"/>
    <property type="molecule type" value="Genomic_DNA"/>
</dbReference>
<evidence type="ECO:0000256" key="3">
    <source>
        <dbReference type="ARBA" id="ARBA00022475"/>
    </source>
</evidence>
<keyword evidence="8 10" id="KW-0472">Membrane</keyword>
<dbReference type="PANTHER" id="PTHR10110">
    <property type="entry name" value="SODIUM/HYDROGEN EXCHANGER"/>
    <property type="match status" value="1"/>
</dbReference>
<feature type="transmembrane region" description="Helical" evidence="10">
    <location>
        <begin position="392"/>
        <end position="416"/>
    </location>
</feature>
<dbReference type="GO" id="GO:0015386">
    <property type="term" value="F:potassium:proton antiporter activity"/>
    <property type="evidence" value="ECO:0007669"/>
    <property type="project" value="TreeGrafter"/>
</dbReference>
<proteinExistence type="inferred from homology"/>
<keyword evidence="2 10" id="KW-0813">Transport</keyword>
<feature type="transmembrane region" description="Helical" evidence="10">
    <location>
        <begin position="154"/>
        <end position="175"/>
    </location>
</feature>
<evidence type="ECO:0000313" key="13">
    <source>
        <dbReference type="Proteomes" id="UP000064967"/>
    </source>
</evidence>
<dbReference type="RefSeq" id="WP_146645232.1">
    <property type="nucleotide sequence ID" value="NZ_CP012333.1"/>
</dbReference>
<dbReference type="InterPro" id="IPR004705">
    <property type="entry name" value="Cation/H_exchanger_CPA1_bac"/>
</dbReference>
<feature type="transmembrane region" description="Helical" evidence="10">
    <location>
        <begin position="53"/>
        <end position="70"/>
    </location>
</feature>
<keyword evidence="3 10" id="KW-1003">Cell membrane</keyword>
<feature type="transmembrane region" description="Helical" evidence="10">
    <location>
        <begin position="353"/>
        <end position="380"/>
    </location>
</feature>
<keyword evidence="5 10" id="KW-1133">Transmembrane helix</keyword>
<dbReference type="Pfam" id="PF00999">
    <property type="entry name" value="Na_H_Exchanger"/>
    <property type="match status" value="1"/>
</dbReference>
<reference evidence="12 13" key="1">
    <citation type="submission" date="2015-08" db="EMBL/GenBank/DDBJ databases">
        <authorList>
            <person name="Babu N.S."/>
            <person name="Beckwith C.J."/>
            <person name="Beseler K.G."/>
            <person name="Brison A."/>
            <person name="Carone J.V."/>
            <person name="Caskin T.P."/>
            <person name="Diamond M."/>
            <person name="Durham M.E."/>
            <person name="Foxe J.M."/>
            <person name="Go M."/>
            <person name="Henderson B.A."/>
            <person name="Jones I.B."/>
            <person name="McGettigan J.A."/>
            <person name="Micheletti S.J."/>
            <person name="Nasrallah M.E."/>
            <person name="Ortiz D."/>
            <person name="Piller C.R."/>
            <person name="Privatt S.R."/>
            <person name="Schneider S.L."/>
            <person name="Sharp S."/>
            <person name="Smith T.C."/>
            <person name="Stanton J.D."/>
            <person name="Ullery H.E."/>
            <person name="Wilson R.J."/>
            <person name="Serrano M.G."/>
            <person name="Buck G."/>
            <person name="Lee V."/>
            <person name="Wang Y."/>
            <person name="Carvalho R."/>
            <person name="Voegtly L."/>
            <person name="Shi R."/>
            <person name="Duckworth R."/>
            <person name="Johnson A."/>
            <person name="Loviza R."/>
            <person name="Walstead R."/>
            <person name="Shah Z."/>
            <person name="Kiflezghi M."/>
            <person name="Wade K."/>
            <person name="Ball S.L."/>
            <person name="Bradley K.W."/>
            <person name="Asai D.J."/>
            <person name="Bowman C.A."/>
            <person name="Russell D.A."/>
            <person name="Pope W.H."/>
            <person name="Jacobs-Sera D."/>
            <person name="Hendrix R.W."/>
            <person name="Hatfull G.F."/>
        </authorList>
    </citation>
    <scope>NUCLEOTIDE SEQUENCE [LARGE SCALE GENOMIC DNA]</scope>
    <source>
        <strain evidence="12 13">DSM 27648</strain>
    </source>
</reference>
<dbReference type="KEGG" id="llu:AKJ09_00217"/>
<dbReference type="GO" id="GO:0098719">
    <property type="term" value="P:sodium ion import across plasma membrane"/>
    <property type="evidence" value="ECO:0007669"/>
    <property type="project" value="TreeGrafter"/>
</dbReference>
<dbReference type="InterPro" id="IPR018422">
    <property type="entry name" value="Cation/H_exchanger_CPA1"/>
</dbReference>
<dbReference type="STRING" id="1391654.AKJ09_00217"/>
<evidence type="ECO:0000256" key="10">
    <source>
        <dbReference type="RuleBase" id="RU366002"/>
    </source>
</evidence>
<dbReference type="AlphaFoldDB" id="A0A0K1PJ34"/>
<comment type="subcellular location">
    <subcellularLocation>
        <location evidence="1 10">Cell membrane</location>
        <topology evidence="1 10">Multi-pass membrane protein</topology>
    </subcellularLocation>
</comment>
<dbReference type="InterPro" id="IPR006153">
    <property type="entry name" value="Cation/H_exchanger_TM"/>
</dbReference>
<dbReference type="GO" id="GO:0051453">
    <property type="term" value="P:regulation of intracellular pH"/>
    <property type="evidence" value="ECO:0007669"/>
    <property type="project" value="TreeGrafter"/>
</dbReference>
<keyword evidence="4 10" id="KW-0812">Transmembrane</keyword>
<name>A0A0K1PJ34_9BACT</name>
<keyword evidence="13" id="KW-1185">Reference proteome</keyword>
<evidence type="ECO:0000256" key="8">
    <source>
        <dbReference type="ARBA" id="ARBA00023136"/>
    </source>
</evidence>